<dbReference type="PROSITE" id="PS00397">
    <property type="entry name" value="RECOMBINASES_1"/>
    <property type="match status" value="1"/>
</dbReference>
<keyword evidence="1" id="KW-0229">DNA integration</keyword>
<dbReference type="AlphaFoldDB" id="A0A0K2XEM1"/>
<dbReference type="EMBL" id="CDMN01000044">
    <property type="protein sequence ID" value="CRF44531.1"/>
    <property type="molecule type" value="Genomic_DNA"/>
</dbReference>
<evidence type="ECO:0000313" key="12">
    <source>
        <dbReference type="Proteomes" id="UP000041394"/>
    </source>
</evidence>
<dbReference type="STRING" id="1578720.HAL011_12720"/>
<dbReference type="GO" id="GO:0000150">
    <property type="term" value="F:DNA strand exchange activity"/>
    <property type="evidence" value="ECO:0007669"/>
    <property type="project" value="InterPro"/>
</dbReference>
<dbReference type="PANTHER" id="PTHR30461:SF19">
    <property type="entry name" value="SITE-SPECIFIC RECOMBINASE RESOLVASE FAMILY"/>
    <property type="match status" value="1"/>
</dbReference>
<evidence type="ECO:0000313" key="9">
    <source>
        <dbReference type="EMBL" id="CRF42051.1"/>
    </source>
</evidence>
<dbReference type="Proteomes" id="UP000041394">
    <property type="component" value="Unassembled WGS sequence"/>
</dbReference>
<reference evidence="11" key="3">
    <citation type="submission" date="2014-12" db="EMBL/GenBank/DDBJ databases">
        <authorList>
            <person name="Smet A."/>
        </authorList>
    </citation>
    <scope>NUCLEOTIDE SEQUENCE [LARGE SCALE GENOMIC DNA]</scope>
</reference>
<dbReference type="Gene3D" id="3.40.50.1390">
    <property type="entry name" value="Resolvase, N-terminal catalytic domain"/>
    <property type="match status" value="1"/>
</dbReference>
<dbReference type="GO" id="GO:0015074">
    <property type="term" value="P:DNA integration"/>
    <property type="evidence" value="ECO:0007669"/>
    <property type="project" value="UniProtKB-KW"/>
</dbReference>
<feature type="coiled-coil region" evidence="6">
    <location>
        <begin position="48"/>
        <end position="75"/>
    </location>
</feature>
<dbReference type="CDD" id="cd03768">
    <property type="entry name" value="SR_ResInv"/>
    <property type="match status" value="1"/>
</dbReference>
<dbReference type="InterPro" id="IPR006119">
    <property type="entry name" value="Resolv_N"/>
</dbReference>
<keyword evidence="3" id="KW-0233">DNA recombination</keyword>
<evidence type="ECO:0000256" key="6">
    <source>
        <dbReference type="SAM" id="Coils"/>
    </source>
</evidence>
<dbReference type="EMBL" id="CDML01000041">
    <property type="protein sequence ID" value="CRF41474.1"/>
    <property type="molecule type" value="Genomic_DNA"/>
</dbReference>
<keyword evidence="11" id="KW-1185">Reference proteome</keyword>
<evidence type="ECO:0000259" key="7">
    <source>
        <dbReference type="PROSITE" id="PS51736"/>
    </source>
</evidence>
<sequence length="213" mass="24595">MRRKVEKTASRVFAYIRVSTEKQDMHSQDHAIECYAQQHRLSIDEKIAIEISATKTQAKRRIEELKAKLQKGDLLIATEISRLGRTMHEIINLLLELDKRGIKFVFIRQPELSNCNNATSKLLLAIYAYLAEAERELISERTKAGLQALKAKGKKLGWQKGRLRKHPQYDPHLDYIRVLRAKGLGYMAIYKMLDVPTKGVYGGFLKWCKRRGV</sequence>
<dbReference type="InterPro" id="IPR050639">
    <property type="entry name" value="SSR_resolvase"/>
</dbReference>
<evidence type="ECO:0000313" key="11">
    <source>
        <dbReference type="Proteomes" id="UP000038622"/>
    </source>
</evidence>
<dbReference type="PROSITE" id="PS51736">
    <property type="entry name" value="RECOMBINASES_3"/>
    <property type="match status" value="1"/>
</dbReference>
<dbReference type="InterPro" id="IPR036162">
    <property type="entry name" value="Resolvase-like_N_sf"/>
</dbReference>
<dbReference type="SUPFAM" id="SSF53041">
    <property type="entry name" value="Resolvase-like"/>
    <property type="match status" value="1"/>
</dbReference>
<evidence type="ECO:0000256" key="5">
    <source>
        <dbReference type="PROSITE-ProRule" id="PRU10137"/>
    </source>
</evidence>
<dbReference type="InterPro" id="IPR006118">
    <property type="entry name" value="Recombinase_CS"/>
</dbReference>
<dbReference type="Proteomes" id="UP000038622">
    <property type="component" value="Unassembled WGS sequence"/>
</dbReference>
<dbReference type="Pfam" id="PF00239">
    <property type="entry name" value="Resolvase"/>
    <property type="match status" value="1"/>
</dbReference>
<dbReference type="GO" id="GO:0003677">
    <property type="term" value="F:DNA binding"/>
    <property type="evidence" value="ECO:0007669"/>
    <property type="project" value="UniProtKB-KW"/>
</dbReference>
<proteinExistence type="predicted"/>
<gene>
    <name evidence="8" type="ORF">HAL011_12720</name>
    <name evidence="9" type="ORF">HAL013_02010</name>
    <name evidence="10" type="ORF">HAL09_11220</name>
</gene>
<feature type="domain" description="Resolvase/invertase-type recombinase catalytic" evidence="7">
    <location>
        <begin position="11"/>
        <end position="153"/>
    </location>
</feature>
<keyword evidence="2" id="KW-0238">DNA-binding</keyword>
<evidence type="ECO:0000256" key="3">
    <source>
        <dbReference type="ARBA" id="ARBA00023172"/>
    </source>
</evidence>
<dbReference type="RefSeq" id="WP_082344379.1">
    <property type="nucleotide sequence ID" value="NZ_BSWP01000048.1"/>
</dbReference>
<accession>A0A0K2XEM1</accession>
<reference evidence="10" key="1">
    <citation type="submission" date="2014-12" db="EMBL/GenBank/DDBJ databases">
        <title>Whole genome sequences of four Staphylococcus schleiferi canine isolates.</title>
        <authorList>
            <person name="Misic A.M."/>
            <person name="Cain C."/>
            <person name="Morris D.O."/>
            <person name="Rankin S."/>
            <person name="Beiting D."/>
        </authorList>
    </citation>
    <scope>NUCLEOTIDE SEQUENCE</scope>
    <source>
        <strain evidence="8">ASB11</strain>
        <strain evidence="9">ASB13</strain>
        <strain evidence="10">ASB9</strain>
    </source>
</reference>
<evidence type="ECO:0000313" key="13">
    <source>
        <dbReference type="Proteomes" id="UP000045175"/>
    </source>
</evidence>
<evidence type="ECO:0000313" key="10">
    <source>
        <dbReference type="EMBL" id="CRF44531.1"/>
    </source>
</evidence>
<dbReference type="EMBL" id="CDMH01000007">
    <property type="protein sequence ID" value="CRF42051.1"/>
    <property type="molecule type" value="Genomic_DNA"/>
</dbReference>
<organism evidence="10 12">
    <name type="scientific">Helicobacter ailurogastricus</name>
    <dbReference type="NCBI Taxonomy" id="1578720"/>
    <lineage>
        <taxon>Bacteria</taxon>
        <taxon>Pseudomonadati</taxon>
        <taxon>Campylobacterota</taxon>
        <taxon>Epsilonproteobacteria</taxon>
        <taxon>Campylobacterales</taxon>
        <taxon>Helicobacteraceae</taxon>
        <taxon>Helicobacter</taxon>
    </lineage>
</organism>
<evidence type="ECO:0000256" key="1">
    <source>
        <dbReference type="ARBA" id="ARBA00022908"/>
    </source>
</evidence>
<feature type="active site" description="O-(5'-phospho-DNA)-serine intermediate" evidence="4 5">
    <location>
        <position position="19"/>
    </location>
</feature>
<dbReference type="Proteomes" id="UP000045175">
    <property type="component" value="Unassembled WGS sequence"/>
</dbReference>
<dbReference type="SMART" id="SM00857">
    <property type="entry name" value="Resolvase"/>
    <property type="match status" value="1"/>
</dbReference>
<dbReference type="PANTHER" id="PTHR30461">
    <property type="entry name" value="DNA-INVERTASE FROM LAMBDOID PROPHAGE"/>
    <property type="match status" value="1"/>
</dbReference>
<reference evidence="12 13" key="2">
    <citation type="submission" date="2014-12" db="EMBL/GenBank/DDBJ databases">
        <authorList>
            <person name="Jaenicke S."/>
        </authorList>
    </citation>
    <scope>NUCLEOTIDE SEQUENCE [LARGE SCALE GENOMIC DNA]</scope>
</reference>
<evidence type="ECO:0000256" key="4">
    <source>
        <dbReference type="PIRSR" id="PIRSR606118-50"/>
    </source>
</evidence>
<evidence type="ECO:0000256" key="2">
    <source>
        <dbReference type="ARBA" id="ARBA00023125"/>
    </source>
</evidence>
<keyword evidence="6" id="KW-0175">Coiled coil</keyword>
<name>A0A0K2XEM1_9HELI</name>
<dbReference type="OrthoDB" id="9797501at2"/>
<protein>
    <submittedName>
        <fullName evidence="10">Site-specific recombinase, resolvase family</fullName>
    </submittedName>
</protein>
<evidence type="ECO:0000313" key="8">
    <source>
        <dbReference type="EMBL" id="CRF41474.1"/>
    </source>
</evidence>